<organism evidence="1 2">
    <name type="scientific">Paracoccus methylarcula</name>
    <dbReference type="NCBI Taxonomy" id="72022"/>
    <lineage>
        <taxon>Bacteria</taxon>
        <taxon>Pseudomonadati</taxon>
        <taxon>Pseudomonadota</taxon>
        <taxon>Alphaproteobacteria</taxon>
        <taxon>Rhodobacterales</taxon>
        <taxon>Paracoccaceae</taxon>
        <taxon>Paracoccus</taxon>
    </lineage>
</organism>
<dbReference type="OrthoDB" id="7693309at2"/>
<evidence type="ECO:0000313" key="1">
    <source>
        <dbReference type="EMBL" id="RNF35392.1"/>
    </source>
</evidence>
<dbReference type="Gene3D" id="2.40.10.180">
    <property type="entry name" value="Phage tail proteins"/>
    <property type="match status" value="1"/>
</dbReference>
<dbReference type="InterPro" id="IPR053734">
    <property type="entry name" value="Phage_Head-Tail_Connect_sf"/>
</dbReference>
<reference evidence="1" key="1">
    <citation type="submission" date="2018-05" db="EMBL/GenBank/DDBJ databases">
        <title>Reclassification of Methylarcula marina and Methylarcula terricola as Paracoccus methylarcula sp.nov., comb.nov. and Paracoccus terricola comb.nov.</title>
        <authorList>
            <person name="Shmareva M.N."/>
            <person name="Doronina N.V."/>
            <person name="Vasilenko O.V."/>
            <person name="Tarlachkov S.V."/>
            <person name="Trotsenko Y.A."/>
        </authorList>
    </citation>
    <scope>NUCLEOTIDE SEQUENCE [LARGE SCALE GENOMIC DNA]</scope>
    <source>
        <strain evidence="1">VKM B-2159</strain>
    </source>
</reference>
<evidence type="ECO:0008006" key="3">
    <source>
        <dbReference type="Google" id="ProtNLM"/>
    </source>
</evidence>
<dbReference type="AlphaFoldDB" id="A0A422QZJ3"/>
<comment type="caution">
    <text evidence="1">The sequence shown here is derived from an EMBL/GenBank/DDBJ whole genome shotgun (WGS) entry which is preliminary data.</text>
</comment>
<protein>
    <recommendedName>
        <fullName evidence="3">Head-tail adaptor protein</fullName>
    </recommendedName>
</protein>
<name>A0A422QZJ3_9RHOB</name>
<sequence length="111" mass="12309">MTSAFDGMTGILADVFGDPVTYLPQDGISRDIQSIFRESPIEIPGADGNEVLIEAPTWRVRRDLVPELKRGDHITVPDSRRFRVRTVHSNGSPSLDAHVICELHFDLEAAP</sequence>
<dbReference type="InterPro" id="IPR008018">
    <property type="entry name" value="Phage_tail_attach_FII"/>
</dbReference>
<dbReference type="EMBL" id="PXNQ02000003">
    <property type="protein sequence ID" value="RNF35392.1"/>
    <property type="molecule type" value="Genomic_DNA"/>
</dbReference>
<proteinExistence type="predicted"/>
<accession>A0A422QZJ3</accession>
<dbReference type="Pfam" id="PF05354">
    <property type="entry name" value="Phage_attach"/>
    <property type="match status" value="1"/>
</dbReference>
<evidence type="ECO:0000313" key="2">
    <source>
        <dbReference type="Proteomes" id="UP000238137"/>
    </source>
</evidence>
<keyword evidence="2" id="KW-1185">Reference proteome</keyword>
<dbReference type="GO" id="GO:0019068">
    <property type="term" value="P:virion assembly"/>
    <property type="evidence" value="ECO:0007669"/>
    <property type="project" value="InterPro"/>
</dbReference>
<gene>
    <name evidence="1" type="ORF">A7A09_007345</name>
</gene>
<dbReference type="RefSeq" id="WP_106690742.1">
    <property type="nucleotide sequence ID" value="NZ_PXNQ02000003.1"/>
</dbReference>
<dbReference type="Proteomes" id="UP000238137">
    <property type="component" value="Unassembled WGS sequence"/>
</dbReference>